<accession>A0A9W6HZI3</accession>
<evidence type="ECO:0000256" key="1">
    <source>
        <dbReference type="ARBA" id="ARBA00022553"/>
    </source>
</evidence>
<dbReference type="GO" id="GO:0006355">
    <property type="term" value="P:regulation of DNA-templated transcription"/>
    <property type="evidence" value="ECO:0007669"/>
    <property type="project" value="InterPro"/>
</dbReference>
<evidence type="ECO:0000256" key="4">
    <source>
        <dbReference type="ARBA" id="ARBA00023163"/>
    </source>
</evidence>
<evidence type="ECO:0000256" key="2">
    <source>
        <dbReference type="ARBA" id="ARBA00023015"/>
    </source>
</evidence>
<dbReference type="AlphaFoldDB" id="A0A9W6HZI3"/>
<dbReference type="Pfam" id="PF00072">
    <property type="entry name" value="Response_reg"/>
    <property type="match status" value="1"/>
</dbReference>
<keyword evidence="4" id="KW-0804">Transcription</keyword>
<reference evidence="8" key="1">
    <citation type="journal article" date="2014" name="Int. J. Syst. Evol. Microbiol.">
        <title>Complete genome sequence of Corynebacterium casei LMG S-19264T (=DSM 44701T), isolated from a smear-ripened cheese.</title>
        <authorList>
            <consortium name="US DOE Joint Genome Institute (JGI-PGF)"/>
            <person name="Walter F."/>
            <person name="Albersmeier A."/>
            <person name="Kalinowski J."/>
            <person name="Ruckert C."/>
        </authorList>
    </citation>
    <scope>NUCLEOTIDE SEQUENCE</scope>
    <source>
        <strain evidence="8">VKM Ac-2007</strain>
    </source>
</reference>
<evidence type="ECO:0000256" key="5">
    <source>
        <dbReference type="PROSITE-ProRule" id="PRU00169"/>
    </source>
</evidence>
<dbReference type="PROSITE" id="PS00622">
    <property type="entry name" value="HTH_LUXR_1"/>
    <property type="match status" value="1"/>
</dbReference>
<evidence type="ECO:0000256" key="3">
    <source>
        <dbReference type="ARBA" id="ARBA00023125"/>
    </source>
</evidence>
<dbReference type="CDD" id="cd06170">
    <property type="entry name" value="LuxR_C_like"/>
    <property type="match status" value="1"/>
</dbReference>
<dbReference type="InterPro" id="IPR000792">
    <property type="entry name" value="Tscrpt_reg_LuxR_C"/>
</dbReference>
<evidence type="ECO:0000313" key="9">
    <source>
        <dbReference type="Proteomes" id="UP001143474"/>
    </source>
</evidence>
<dbReference type="GO" id="GO:0003677">
    <property type="term" value="F:DNA binding"/>
    <property type="evidence" value="ECO:0007669"/>
    <property type="project" value="UniProtKB-KW"/>
</dbReference>
<dbReference type="SUPFAM" id="SSF46894">
    <property type="entry name" value="C-terminal effector domain of the bipartite response regulators"/>
    <property type="match status" value="1"/>
</dbReference>
<dbReference type="InterPro" id="IPR016032">
    <property type="entry name" value="Sig_transdc_resp-reg_C-effctor"/>
</dbReference>
<organism evidence="8 9">
    <name type="scientific">Streptosporangium carneum</name>
    <dbReference type="NCBI Taxonomy" id="47481"/>
    <lineage>
        <taxon>Bacteria</taxon>
        <taxon>Bacillati</taxon>
        <taxon>Actinomycetota</taxon>
        <taxon>Actinomycetes</taxon>
        <taxon>Streptosporangiales</taxon>
        <taxon>Streptosporangiaceae</taxon>
        <taxon>Streptosporangium</taxon>
    </lineage>
</organism>
<dbReference type="GO" id="GO:0000160">
    <property type="term" value="P:phosphorelay signal transduction system"/>
    <property type="evidence" value="ECO:0007669"/>
    <property type="project" value="InterPro"/>
</dbReference>
<dbReference type="PROSITE" id="PS50110">
    <property type="entry name" value="RESPONSE_REGULATORY"/>
    <property type="match status" value="1"/>
</dbReference>
<dbReference type="InterPro" id="IPR011006">
    <property type="entry name" value="CheY-like_superfamily"/>
</dbReference>
<name>A0A9W6HZI3_9ACTN</name>
<dbReference type="Proteomes" id="UP001143474">
    <property type="component" value="Unassembled WGS sequence"/>
</dbReference>
<keyword evidence="9" id="KW-1185">Reference proteome</keyword>
<feature type="domain" description="HTH luxR-type" evidence="6">
    <location>
        <begin position="153"/>
        <end position="218"/>
    </location>
</feature>
<dbReference type="InterPro" id="IPR001789">
    <property type="entry name" value="Sig_transdc_resp-reg_receiver"/>
</dbReference>
<sequence length="223" mass="23779">MIRVMLADDQALLRVSLSALLNTEPGMRVVGTAENGAEAVDLAVALRPDVVLMDVRMPGTNGIDATRKITEDPSIRVIILTSFDLDEYVFAGLRAGASGFLLKDSPPEDLLTAIRVVAAGEALLTPAATRRLIERFTATPPSPADRLLGSTPSRMVLATLTDRERDVLARVARGMSNAEIASDLVLAISTIKTHLSNLLAKTEARDRAQLVVFAYESGLTAAS</sequence>
<dbReference type="PANTHER" id="PTHR43214">
    <property type="entry name" value="TWO-COMPONENT RESPONSE REGULATOR"/>
    <property type="match status" value="1"/>
</dbReference>
<keyword evidence="1 5" id="KW-0597">Phosphoprotein</keyword>
<dbReference type="PRINTS" id="PR00038">
    <property type="entry name" value="HTHLUXR"/>
</dbReference>
<dbReference type="CDD" id="cd17535">
    <property type="entry name" value="REC_NarL-like"/>
    <property type="match status" value="1"/>
</dbReference>
<evidence type="ECO:0000259" key="6">
    <source>
        <dbReference type="PROSITE" id="PS50043"/>
    </source>
</evidence>
<evidence type="ECO:0000313" key="8">
    <source>
        <dbReference type="EMBL" id="GLK09242.1"/>
    </source>
</evidence>
<reference evidence="8" key="2">
    <citation type="submission" date="2023-01" db="EMBL/GenBank/DDBJ databases">
        <authorList>
            <person name="Sun Q."/>
            <person name="Evtushenko L."/>
        </authorList>
    </citation>
    <scope>NUCLEOTIDE SEQUENCE</scope>
    <source>
        <strain evidence="8">VKM Ac-2007</strain>
    </source>
</reference>
<feature type="modified residue" description="4-aspartylphosphate" evidence="5">
    <location>
        <position position="54"/>
    </location>
</feature>
<dbReference type="Pfam" id="PF00196">
    <property type="entry name" value="GerE"/>
    <property type="match status" value="1"/>
</dbReference>
<dbReference type="RefSeq" id="WP_271217704.1">
    <property type="nucleotide sequence ID" value="NZ_BAAAVD010000004.1"/>
</dbReference>
<dbReference type="InterPro" id="IPR058245">
    <property type="entry name" value="NreC/VraR/RcsB-like_REC"/>
</dbReference>
<dbReference type="SMART" id="SM00448">
    <property type="entry name" value="REC"/>
    <property type="match status" value="1"/>
</dbReference>
<dbReference type="PROSITE" id="PS50043">
    <property type="entry name" value="HTH_LUXR_2"/>
    <property type="match status" value="1"/>
</dbReference>
<dbReference type="InterPro" id="IPR039420">
    <property type="entry name" value="WalR-like"/>
</dbReference>
<keyword evidence="3 8" id="KW-0238">DNA-binding</keyword>
<dbReference type="PANTHER" id="PTHR43214:SF24">
    <property type="entry name" value="TRANSCRIPTIONAL REGULATORY PROTEIN NARL-RELATED"/>
    <property type="match status" value="1"/>
</dbReference>
<dbReference type="SUPFAM" id="SSF52172">
    <property type="entry name" value="CheY-like"/>
    <property type="match status" value="1"/>
</dbReference>
<evidence type="ECO:0000259" key="7">
    <source>
        <dbReference type="PROSITE" id="PS50110"/>
    </source>
</evidence>
<proteinExistence type="predicted"/>
<protein>
    <submittedName>
        <fullName evidence="8">DNA-binding response regulator</fullName>
    </submittedName>
</protein>
<gene>
    <name evidence="8" type="ORF">GCM10017600_26480</name>
</gene>
<dbReference type="SMART" id="SM00421">
    <property type="entry name" value="HTH_LUXR"/>
    <property type="match status" value="1"/>
</dbReference>
<keyword evidence="2" id="KW-0805">Transcription regulation</keyword>
<dbReference type="EMBL" id="BSEV01000004">
    <property type="protein sequence ID" value="GLK09242.1"/>
    <property type="molecule type" value="Genomic_DNA"/>
</dbReference>
<feature type="domain" description="Response regulatory" evidence="7">
    <location>
        <begin position="3"/>
        <end position="118"/>
    </location>
</feature>
<comment type="caution">
    <text evidence="8">The sequence shown here is derived from an EMBL/GenBank/DDBJ whole genome shotgun (WGS) entry which is preliminary data.</text>
</comment>
<dbReference type="Gene3D" id="3.40.50.2300">
    <property type="match status" value="1"/>
</dbReference>